<name>A0A1B9R0N9_9VIBR</name>
<keyword evidence="1" id="KW-1003">Cell membrane</keyword>
<keyword evidence="4 5" id="KW-0472">Membrane</keyword>
<evidence type="ECO:0000256" key="3">
    <source>
        <dbReference type="ARBA" id="ARBA00022989"/>
    </source>
</evidence>
<keyword evidence="7" id="KW-1185">Reference proteome</keyword>
<feature type="transmembrane region" description="Helical" evidence="5">
    <location>
        <begin position="13"/>
        <end position="35"/>
    </location>
</feature>
<dbReference type="Proteomes" id="UP000093173">
    <property type="component" value="Unassembled WGS sequence"/>
</dbReference>
<evidence type="ECO:0000313" key="6">
    <source>
        <dbReference type="EMBL" id="OCH77186.1"/>
    </source>
</evidence>
<protein>
    <recommendedName>
        <fullName evidence="8">DUF1656 domain-containing protein</fullName>
    </recommendedName>
</protein>
<dbReference type="InterPro" id="IPR012451">
    <property type="entry name" value="DUF1656"/>
</dbReference>
<keyword evidence="3 5" id="KW-1133">Transmembrane helix</keyword>
<dbReference type="RefSeq" id="WP_026026599.1">
    <property type="nucleotide sequence ID" value="NZ_JBNGCH010000392.1"/>
</dbReference>
<evidence type="ECO:0008006" key="8">
    <source>
        <dbReference type="Google" id="ProtNLM"/>
    </source>
</evidence>
<comment type="caution">
    <text evidence="6">The sequence shown here is derived from an EMBL/GenBank/DDBJ whole genome shotgun (WGS) entry which is preliminary data.</text>
</comment>
<dbReference type="EMBL" id="MAJZ01000392">
    <property type="protein sequence ID" value="OCH77186.1"/>
    <property type="molecule type" value="Genomic_DNA"/>
</dbReference>
<dbReference type="AlphaFoldDB" id="A0A1B9R0N9"/>
<feature type="transmembrane region" description="Helical" evidence="5">
    <location>
        <begin position="47"/>
        <end position="67"/>
    </location>
</feature>
<evidence type="ECO:0000256" key="5">
    <source>
        <dbReference type="SAM" id="Phobius"/>
    </source>
</evidence>
<evidence type="ECO:0000256" key="4">
    <source>
        <dbReference type="ARBA" id="ARBA00023136"/>
    </source>
</evidence>
<keyword evidence="2 5" id="KW-0812">Transmembrane</keyword>
<reference evidence="7" key="1">
    <citation type="submission" date="2016-06" db="EMBL/GenBank/DDBJ databases">
        <authorList>
            <person name="Hehemann J.-H."/>
            <person name="Arevalo P."/>
            <person name="Datta M.S."/>
            <person name="Polz M.F."/>
        </authorList>
    </citation>
    <scope>NUCLEOTIDE SEQUENCE [LARGE SCALE GENOMIC DNA]</scope>
    <source>
        <strain evidence="7">9CSC122</strain>
    </source>
</reference>
<sequence>MNSMPHEVIFGEIYLPPLLLVSALAYALTSTIALIGSKFGLYKHFAAPAIVDLSLMIILMVVISHFIPVL</sequence>
<organism evidence="6 7">
    <name type="scientific">Vibrio genomosp. F10</name>
    <dbReference type="NCBI Taxonomy" id="723171"/>
    <lineage>
        <taxon>Bacteria</taxon>
        <taxon>Pseudomonadati</taxon>
        <taxon>Pseudomonadota</taxon>
        <taxon>Gammaproteobacteria</taxon>
        <taxon>Vibrionales</taxon>
        <taxon>Vibrionaceae</taxon>
        <taxon>Vibrio</taxon>
    </lineage>
</organism>
<evidence type="ECO:0000256" key="1">
    <source>
        <dbReference type="ARBA" id="ARBA00022475"/>
    </source>
</evidence>
<dbReference type="Pfam" id="PF07869">
    <property type="entry name" value="DUF1656"/>
    <property type="match status" value="1"/>
</dbReference>
<evidence type="ECO:0000313" key="7">
    <source>
        <dbReference type="Proteomes" id="UP000093173"/>
    </source>
</evidence>
<evidence type="ECO:0000256" key="2">
    <source>
        <dbReference type="ARBA" id="ARBA00022692"/>
    </source>
</evidence>
<gene>
    <name evidence="6" type="ORF">A6E14_08160</name>
</gene>
<accession>A0A1B9R0N9</accession>
<proteinExistence type="predicted"/>